<feature type="signal peptide" evidence="1">
    <location>
        <begin position="1"/>
        <end position="35"/>
    </location>
</feature>
<keyword evidence="1" id="KW-0732">Signal</keyword>
<protein>
    <recommendedName>
        <fullName evidence="4">Porin</fullName>
    </recommendedName>
</protein>
<reference evidence="2" key="1">
    <citation type="submission" date="2021-03" db="EMBL/GenBank/DDBJ databases">
        <title>Description of Psychrosphaera ytuae sp. nov. isolated from deep sea sediment of South China Sea.</title>
        <authorList>
            <person name="Zhang J."/>
            <person name="Xu X.-D."/>
        </authorList>
    </citation>
    <scope>NUCLEOTIDE SEQUENCE</scope>
    <source>
        <strain evidence="2">MTZ26</strain>
    </source>
</reference>
<evidence type="ECO:0000313" key="2">
    <source>
        <dbReference type="EMBL" id="QTH65182.1"/>
    </source>
</evidence>
<organism evidence="2 3">
    <name type="scientific">Psychrosphaera ytuae</name>
    <dbReference type="NCBI Taxonomy" id="2820710"/>
    <lineage>
        <taxon>Bacteria</taxon>
        <taxon>Pseudomonadati</taxon>
        <taxon>Pseudomonadota</taxon>
        <taxon>Gammaproteobacteria</taxon>
        <taxon>Alteromonadales</taxon>
        <taxon>Pseudoalteromonadaceae</taxon>
        <taxon>Psychrosphaera</taxon>
    </lineage>
</organism>
<keyword evidence="3" id="KW-1185">Reference proteome</keyword>
<name>A0A975DDJ8_9GAMM</name>
<evidence type="ECO:0000313" key="3">
    <source>
        <dbReference type="Proteomes" id="UP000682739"/>
    </source>
</evidence>
<dbReference type="Proteomes" id="UP000682739">
    <property type="component" value="Chromosome"/>
</dbReference>
<accession>A0A975DDJ8</accession>
<evidence type="ECO:0008006" key="4">
    <source>
        <dbReference type="Google" id="ProtNLM"/>
    </source>
</evidence>
<dbReference type="SUPFAM" id="SSF56935">
    <property type="entry name" value="Porins"/>
    <property type="match status" value="1"/>
</dbReference>
<gene>
    <name evidence="2" type="ORF">J1N51_07040</name>
</gene>
<sequence>MTKIQNIQKLPQINKKTIPNIAVLLIMGASNTVAAVDQIEVNGLAQFGLHYSDHSAPWLSPWLDGGTGVLRENEGLNIGLDFATVELHADINVEWSITSVLQSNLDGNEHFGATEFHLNYRPLPTKGRLRGIRNQLRIGYFYPEFSLENTDIGWTSPYTFNFSAINSWVAEEVRPLGIEWTISRPGRQVRSPHSYEFVAAAYQQNDGVASLLSWRGWAIHNRQSVIGEKVDFANYFQFMPVEHPNPTYVDINKETDGRVGFYLGAHYQYLKRTDFRVYLYDNLADPFGLEPDMQYSWRTKFASLSVLHKLNRDSRVLFQYMNGSTEMGDNLGGVHNDFQAWYLLYNKKLAQHRFTVRYDAFDVNDKDLNSFDPNQSKGNSWTLNWRYVPTSGWFGQTWHLGAEVTYVDSNNQNRTLWTNWRGQQDQTKYSLISQLRF</sequence>
<dbReference type="KEGG" id="psym:J1N51_07040"/>
<dbReference type="EMBL" id="CP072110">
    <property type="protein sequence ID" value="QTH65182.1"/>
    <property type="molecule type" value="Genomic_DNA"/>
</dbReference>
<dbReference type="RefSeq" id="WP_208833217.1">
    <property type="nucleotide sequence ID" value="NZ_CP072110.1"/>
</dbReference>
<evidence type="ECO:0000256" key="1">
    <source>
        <dbReference type="SAM" id="SignalP"/>
    </source>
</evidence>
<dbReference type="AlphaFoldDB" id="A0A975DDJ8"/>
<proteinExistence type="predicted"/>
<feature type="chain" id="PRO_5036871942" description="Porin" evidence="1">
    <location>
        <begin position="36"/>
        <end position="437"/>
    </location>
</feature>